<dbReference type="SUPFAM" id="SSF52096">
    <property type="entry name" value="ClpP/crotonase"/>
    <property type="match status" value="1"/>
</dbReference>
<evidence type="ECO:0000256" key="4">
    <source>
        <dbReference type="ARBA" id="ARBA00022801"/>
    </source>
</evidence>
<dbReference type="PANTHER" id="PTHR10381">
    <property type="entry name" value="ATP-DEPENDENT CLP PROTEASE PROTEOLYTIC SUBUNIT"/>
    <property type="match status" value="1"/>
</dbReference>
<comment type="similarity">
    <text evidence="1 6">Belongs to the peptidase S14 family.</text>
</comment>
<dbReference type="GO" id="GO:0004176">
    <property type="term" value="F:ATP-dependent peptidase activity"/>
    <property type="evidence" value="ECO:0007669"/>
    <property type="project" value="InterPro"/>
</dbReference>
<sequence length="279" mass="29837">MSLIKLPQLNAETIPEKVSYELMPQAAKEWSAGIKAQDDDNDNVINIYDVIGGYEGNGNCEYVAKALNRIGNNDVVVNINSPGGSYFEGVGIYNQLSMHPGKVTVQVVGMAASAASVIAMAGDEILIGSGAFLMIHNAWCLAMGNRHDLQGVIDGLSVFDKAMADLYVQRGHLALDEVVAMMDKETWLDCATAMKCGLATGRLEVKKQAVADDEGKQARALVDMALAQQGMSRKERRQVLSALNKNHGMPRAAEDSAKPCAGGGDFLTSASSLLNFLNK</sequence>
<evidence type="ECO:0000256" key="5">
    <source>
        <dbReference type="ARBA" id="ARBA00022825"/>
    </source>
</evidence>
<organism evidence="7 8">
    <name type="scientific">Snodgrassella alvi</name>
    <dbReference type="NCBI Taxonomy" id="1196083"/>
    <lineage>
        <taxon>Bacteria</taxon>
        <taxon>Pseudomonadati</taxon>
        <taxon>Pseudomonadota</taxon>
        <taxon>Betaproteobacteria</taxon>
        <taxon>Neisseriales</taxon>
        <taxon>Neisseriaceae</taxon>
        <taxon>Snodgrassella</taxon>
    </lineage>
</organism>
<keyword evidence="2" id="KW-0963">Cytoplasm</keyword>
<accession>A0A2N9XPP5</accession>
<dbReference type="GO" id="GO:0006515">
    <property type="term" value="P:protein quality control for misfolded or incompletely synthesized proteins"/>
    <property type="evidence" value="ECO:0007669"/>
    <property type="project" value="TreeGrafter"/>
</dbReference>
<evidence type="ECO:0000256" key="3">
    <source>
        <dbReference type="ARBA" id="ARBA00022670"/>
    </source>
</evidence>
<dbReference type="PANTHER" id="PTHR10381:SF70">
    <property type="entry name" value="ATP-DEPENDENT CLP PROTEASE PROTEOLYTIC SUBUNIT"/>
    <property type="match status" value="1"/>
</dbReference>
<dbReference type="CDD" id="cd07016">
    <property type="entry name" value="S14_ClpP_1"/>
    <property type="match status" value="1"/>
</dbReference>
<dbReference type="Pfam" id="PF00574">
    <property type="entry name" value="CLP_protease"/>
    <property type="match status" value="1"/>
</dbReference>
<dbReference type="PROSITE" id="PS00018">
    <property type="entry name" value="EF_HAND_1"/>
    <property type="match status" value="1"/>
</dbReference>
<dbReference type="InterPro" id="IPR001907">
    <property type="entry name" value="ClpP"/>
</dbReference>
<gene>
    <name evidence="7" type="ORF">BHC46_01190</name>
</gene>
<dbReference type="Gene3D" id="3.90.226.10">
    <property type="entry name" value="2-enoyl-CoA Hydratase, Chain A, domain 1"/>
    <property type="match status" value="1"/>
</dbReference>
<dbReference type="EMBL" id="MEIP01000002">
    <property type="protein sequence ID" value="PIT50300.1"/>
    <property type="molecule type" value="Genomic_DNA"/>
</dbReference>
<dbReference type="RefSeq" id="WP_100138727.1">
    <property type="nucleotide sequence ID" value="NZ_MEIP01000002.1"/>
</dbReference>
<evidence type="ECO:0000256" key="6">
    <source>
        <dbReference type="RuleBase" id="RU003567"/>
    </source>
</evidence>
<evidence type="ECO:0000313" key="7">
    <source>
        <dbReference type="EMBL" id="PIT50300.1"/>
    </source>
</evidence>
<dbReference type="GO" id="GO:0004252">
    <property type="term" value="F:serine-type endopeptidase activity"/>
    <property type="evidence" value="ECO:0007669"/>
    <property type="project" value="InterPro"/>
</dbReference>
<keyword evidence="4" id="KW-0378">Hydrolase</keyword>
<name>A0A2N9XPP5_9NEIS</name>
<keyword evidence="5" id="KW-0720">Serine protease</keyword>
<dbReference type="InterPro" id="IPR018247">
    <property type="entry name" value="EF_Hand_1_Ca_BS"/>
</dbReference>
<evidence type="ECO:0000313" key="8">
    <source>
        <dbReference type="Proteomes" id="UP000229970"/>
    </source>
</evidence>
<dbReference type="NCBIfam" id="NF045542">
    <property type="entry name" value="Clp_rel_HeadMat"/>
    <property type="match status" value="1"/>
</dbReference>
<dbReference type="InterPro" id="IPR023562">
    <property type="entry name" value="ClpP/TepA"/>
</dbReference>
<reference evidence="7 8" key="1">
    <citation type="journal article" date="2017" name="MBio">
        <title>Type VI secretion-mediated competition in the bee gut microbiome.</title>
        <authorList>
            <person name="Steele M.I."/>
            <person name="Kwong W.K."/>
            <person name="Powell J.E."/>
            <person name="Whiteley M."/>
            <person name="Moran N.A."/>
        </authorList>
    </citation>
    <scope>NUCLEOTIDE SEQUENCE [LARGE SCALE GENOMIC DNA]</scope>
    <source>
        <strain evidence="7 8">Ruf1-X</strain>
    </source>
</reference>
<dbReference type="GO" id="GO:0009368">
    <property type="term" value="C:endopeptidase Clp complex"/>
    <property type="evidence" value="ECO:0007669"/>
    <property type="project" value="TreeGrafter"/>
</dbReference>
<protein>
    <recommendedName>
        <fullName evidence="6">ATP-dependent Clp protease proteolytic subunit</fullName>
    </recommendedName>
</protein>
<dbReference type="PRINTS" id="PR00127">
    <property type="entry name" value="CLPPROTEASEP"/>
</dbReference>
<keyword evidence="3" id="KW-0645">Protease</keyword>
<evidence type="ECO:0000256" key="2">
    <source>
        <dbReference type="ARBA" id="ARBA00022490"/>
    </source>
</evidence>
<evidence type="ECO:0000256" key="1">
    <source>
        <dbReference type="ARBA" id="ARBA00007039"/>
    </source>
</evidence>
<dbReference type="AlphaFoldDB" id="A0A2N9XPP5"/>
<comment type="caution">
    <text evidence="7">The sequence shown here is derived from an EMBL/GenBank/DDBJ whole genome shotgun (WGS) entry which is preliminary data.</text>
</comment>
<proteinExistence type="inferred from homology"/>
<dbReference type="InterPro" id="IPR029045">
    <property type="entry name" value="ClpP/crotonase-like_dom_sf"/>
</dbReference>
<dbReference type="GO" id="GO:0051117">
    <property type="term" value="F:ATPase binding"/>
    <property type="evidence" value="ECO:0007669"/>
    <property type="project" value="TreeGrafter"/>
</dbReference>
<dbReference type="Proteomes" id="UP000229970">
    <property type="component" value="Unassembled WGS sequence"/>
</dbReference>